<keyword evidence="1" id="KW-0732">Signal</keyword>
<reference evidence="2 3" key="1">
    <citation type="submission" date="2018-05" db="EMBL/GenBank/DDBJ databases">
        <title>Complete Genome Sequence of Methylobacterium sp. 17Sr1-43.</title>
        <authorList>
            <person name="Srinivasan S."/>
        </authorList>
    </citation>
    <scope>NUCLEOTIDE SEQUENCE [LARGE SCALE GENOMIC DNA]</scope>
    <source>
        <strain evidence="2 3">17Sr1-43</strain>
    </source>
</reference>
<dbReference type="Proteomes" id="UP000246058">
    <property type="component" value="Chromosome"/>
</dbReference>
<dbReference type="KEGG" id="meti:DK427_18565"/>
<keyword evidence="3" id="KW-1185">Reference proteome</keyword>
<dbReference type="OrthoDB" id="8005445at2"/>
<evidence type="ECO:0000256" key="1">
    <source>
        <dbReference type="SAM" id="SignalP"/>
    </source>
</evidence>
<protein>
    <submittedName>
        <fullName evidence="2">Uncharacterized protein</fullName>
    </submittedName>
</protein>
<dbReference type="RefSeq" id="WP_109952557.1">
    <property type="nucleotide sequence ID" value="NZ_CP029551.1"/>
</dbReference>
<dbReference type="AlphaFoldDB" id="A0A2U8VVZ0"/>
<accession>A0A2U8VVZ0</accession>
<organism evidence="2 3">
    <name type="scientific">Methylobacterium radiodurans</name>
    <dbReference type="NCBI Taxonomy" id="2202828"/>
    <lineage>
        <taxon>Bacteria</taxon>
        <taxon>Pseudomonadati</taxon>
        <taxon>Pseudomonadota</taxon>
        <taxon>Alphaproteobacteria</taxon>
        <taxon>Hyphomicrobiales</taxon>
        <taxon>Methylobacteriaceae</taxon>
        <taxon>Methylobacterium</taxon>
    </lineage>
</organism>
<evidence type="ECO:0000313" key="3">
    <source>
        <dbReference type="Proteomes" id="UP000246058"/>
    </source>
</evidence>
<gene>
    <name evidence="2" type="ORF">DK427_18565</name>
</gene>
<proteinExistence type="predicted"/>
<feature type="signal peptide" evidence="1">
    <location>
        <begin position="1"/>
        <end position="23"/>
    </location>
</feature>
<sequence>MPAPRRLLLALALTALPLTTAEAAPRDRGDTRFKTTYCRPPLKYAAGACVARCPAGFADTGRVCRFRTMNR</sequence>
<name>A0A2U8VVZ0_9HYPH</name>
<evidence type="ECO:0000313" key="2">
    <source>
        <dbReference type="EMBL" id="AWN37481.1"/>
    </source>
</evidence>
<feature type="chain" id="PRO_5016026785" evidence="1">
    <location>
        <begin position="24"/>
        <end position="71"/>
    </location>
</feature>
<dbReference type="EMBL" id="CP029551">
    <property type="protein sequence ID" value="AWN37481.1"/>
    <property type="molecule type" value="Genomic_DNA"/>
</dbReference>